<dbReference type="EMBL" id="JBHUHQ010000011">
    <property type="protein sequence ID" value="MFD2043792.1"/>
    <property type="molecule type" value="Genomic_DNA"/>
</dbReference>
<evidence type="ECO:0000313" key="4">
    <source>
        <dbReference type="Proteomes" id="UP001597383"/>
    </source>
</evidence>
<keyword evidence="1" id="KW-1133">Transmembrane helix</keyword>
<evidence type="ECO:0000259" key="2">
    <source>
        <dbReference type="Pfam" id="PF02517"/>
    </source>
</evidence>
<feature type="transmembrane region" description="Helical" evidence="1">
    <location>
        <begin position="130"/>
        <end position="154"/>
    </location>
</feature>
<dbReference type="InterPro" id="IPR003675">
    <property type="entry name" value="Rce1/LyrA-like_dom"/>
</dbReference>
<feature type="transmembrane region" description="Helical" evidence="1">
    <location>
        <begin position="210"/>
        <end position="230"/>
    </location>
</feature>
<feature type="transmembrane region" description="Helical" evidence="1">
    <location>
        <begin position="166"/>
        <end position="190"/>
    </location>
</feature>
<feature type="transmembrane region" description="Helical" evidence="1">
    <location>
        <begin position="88"/>
        <end position="110"/>
    </location>
</feature>
<comment type="caution">
    <text evidence="3">The sequence shown here is derived from an EMBL/GenBank/DDBJ whole genome shotgun (WGS) entry which is preliminary data.</text>
</comment>
<dbReference type="GO" id="GO:0016787">
    <property type="term" value="F:hydrolase activity"/>
    <property type="evidence" value="ECO:0007669"/>
    <property type="project" value="UniProtKB-KW"/>
</dbReference>
<keyword evidence="1" id="KW-0812">Transmembrane</keyword>
<dbReference type="RefSeq" id="WP_377555847.1">
    <property type="nucleotide sequence ID" value="NZ_JBHUHQ010000011.1"/>
</dbReference>
<accession>A0ABW4VX19</accession>
<dbReference type="PANTHER" id="PTHR36435">
    <property type="entry name" value="SLR1288 PROTEIN"/>
    <property type="match status" value="1"/>
</dbReference>
<sequence length="231" mass="26888">MNNFFKKSPWSWKELIQMIVLVIIFVPFFIEYLLLQSLTDWFQNDLYSGTLIGLIMAIIFTVGLYFIAIKPKQLSWKEVGLKRLSKSYFRSTIGWIIILFVGTIVLSYIMEWLFNIGTDNSKTESIQTRLSTFNIMIAFISAAVISPIYEEIFYRGFLYRWIRTKYGLATGMIVSSFIFMIVHIPTYNSLPYTFLSGLVFAWTYEKTQSIYPAIIIHSIFNGMSILLTVLL</sequence>
<protein>
    <submittedName>
        <fullName evidence="3">CPBP family intramembrane glutamic endopeptidase</fullName>
        <ecNumber evidence="3">3.4.-.-</ecNumber>
    </submittedName>
</protein>
<dbReference type="InterPro" id="IPR052710">
    <property type="entry name" value="CAAX_protease"/>
</dbReference>
<dbReference type="Proteomes" id="UP001597383">
    <property type="component" value="Unassembled WGS sequence"/>
</dbReference>
<keyword evidence="1" id="KW-0472">Membrane</keyword>
<feature type="transmembrane region" description="Helical" evidence="1">
    <location>
        <begin position="46"/>
        <end position="67"/>
    </location>
</feature>
<dbReference type="EC" id="3.4.-.-" evidence="3"/>
<dbReference type="PANTHER" id="PTHR36435:SF1">
    <property type="entry name" value="CAAX AMINO TERMINAL PROTEASE FAMILY PROTEIN"/>
    <property type="match status" value="1"/>
</dbReference>
<dbReference type="Pfam" id="PF02517">
    <property type="entry name" value="Rce1-like"/>
    <property type="match status" value="1"/>
</dbReference>
<keyword evidence="4" id="KW-1185">Reference proteome</keyword>
<evidence type="ECO:0000256" key="1">
    <source>
        <dbReference type="SAM" id="Phobius"/>
    </source>
</evidence>
<feature type="domain" description="CAAX prenyl protease 2/Lysostaphin resistance protein A-like" evidence="2">
    <location>
        <begin position="134"/>
        <end position="223"/>
    </location>
</feature>
<keyword evidence="3" id="KW-0378">Hydrolase</keyword>
<organism evidence="3 4">
    <name type="scientific">Ornithinibacillus salinisoli</name>
    <dbReference type="NCBI Taxonomy" id="1848459"/>
    <lineage>
        <taxon>Bacteria</taxon>
        <taxon>Bacillati</taxon>
        <taxon>Bacillota</taxon>
        <taxon>Bacilli</taxon>
        <taxon>Bacillales</taxon>
        <taxon>Bacillaceae</taxon>
        <taxon>Ornithinibacillus</taxon>
    </lineage>
</organism>
<evidence type="ECO:0000313" key="3">
    <source>
        <dbReference type="EMBL" id="MFD2043792.1"/>
    </source>
</evidence>
<proteinExistence type="predicted"/>
<feature type="transmembrane region" description="Helical" evidence="1">
    <location>
        <begin position="15"/>
        <end position="34"/>
    </location>
</feature>
<name>A0ABW4VX19_9BACI</name>
<gene>
    <name evidence="3" type="ORF">ACFSJF_05875</name>
</gene>
<reference evidence="4" key="1">
    <citation type="journal article" date="2019" name="Int. J. Syst. Evol. Microbiol.">
        <title>The Global Catalogue of Microorganisms (GCM) 10K type strain sequencing project: providing services to taxonomists for standard genome sequencing and annotation.</title>
        <authorList>
            <consortium name="The Broad Institute Genomics Platform"/>
            <consortium name="The Broad Institute Genome Sequencing Center for Infectious Disease"/>
            <person name="Wu L."/>
            <person name="Ma J."/>
        </authorList>
    </citation>
    <scope>NUCLEOTIDE SEQUENCE [LARGE SCALE GENOMIC DNA]</scope>
    <source>
        <strain evidence="4">R28</strain>
    </source>
</reference>